<dbReference type="PANTHER" id="PTHR43065">
    <property type="entry name" value="SENSOR HISTIDINE KINASE"/>
    <property type="match status" value="1"/>
</dbReference>
<feature type="domain" description="PAC" evidence="14">
    <location>
        <begin position="444"/>
        <end position="498"/>
    </location>
</feature>
<dbReference type="InterPro" id="IPR003661">
    <property type="entry name" value="HisK_dim/P_dom"/>
</dbReference>
<feature type="modified residue" description="4-aspartylphosphate" evidence="9">
    <location>
        <position position="933"/>
    </location>
</feature>
<dbReference type="InterPro" id="IPR036097">
    <property type="entry name" value="HisK_dim/P_sf"/>
</dbReference>
<evidence type="ECO:0000256" key="4">
    <source>
        <dbReference type="ARBA" id="ARBA00022679"/>
    </source>
</evidence>
<name>A0A9X3X728_9BACT</name>
<dbReference type="Pfam" id="PF02518">
    <property type="entry name" value="HATPase_c"/>
    <property type="match status" value="1"/>
</dbReference>
<proteinExistence type="predicted"/>
<dbReference type="SMART" id="SM00388">
    <property type="entry name" value="HisKA"/>
    <property type="match status" value="1"/>
</dbReference>
<evidence type="ECO:0000259" key="11">
    <source>
        <dbReference type="PROSITE" id="PS50109"/>
    </source>
</evidence>
<evidence type="ECO:0000313" key="16">
    <source>
        <dbReference type="Proteomes" id="UP001151081"/>
    </source>
</evidence>
<dbReference type="PANTHER" id="PTHR43065:SF46">
    <property type="entry name" value="C4-DICARBOXYLATE TRANSPORT SENSOR PROTEIN DCTB"/>
    <property type="match status" value="1"/>
</dbReference>
<dbReference type="InterPro" id="IPR011006">
    <property type="entry name" value="CheY-like_superfamily"/>
</dbReference>
<dbReference type="RefSeq" id="WP_272422514.1">
    <property type="nucleotide sequence ID" value="NZ_JAGTJJ010000009.1"/>
</dbReference>
<evidence type="ECO:0000256" key="10">
    <source>
        <dbReference type="SAM" id="Coils"/>
    </source>
</evidence>
<gene>
    <name evidence="15" type="ORF">KEG57_19175</name>
</gene>
<organism evidence="15 16">
    <name type="scientific">Polyangium jinanense</name>
    <dbReference type="NCBI Taxonomy" id="2829994"/>
    <lineage>
        <taxon>Bacteria</taxon>
        <taxon>Pseudomonadati</taxon>
        <taxon>Myxococcota</taxon>
        <taxon>Polyangia</taxon>
        <taxon>Polyangiales</taxon>
        <taxon>Polyangiaceae</taxon>
        <taxon>Polyangium</taxon>
    </lineage>
</organism>
<dbReference type="Pfam" id="PF00072">
    <property type="entry name" value="Response_reg"/>
    <property type="match status" value="1"/>
</dbReference>
<evidence type="ECO:0000256" key="2">
    <source>
        <dbReference type="ARBA" id="ARBA00012438"/>
    </source>
</evidence>
<feature type="domain" description="Response regulatory" evidence="12">
    <location>
        <begin position="884"/>
        <end position="1000"/>
    </location>
</feature>
<dbReference type="EC" id="2.7.13.3" evidence="2"/>
<dbReference type="Gene3D" id="3.40.50.2300">
    <property type="match status" value="1"/>
</dbReference>
<dbReference type="InterPro" id="IPR003594">
    <property type="entry name" value="HATPase_dom"/>
</dbReference>
<evidence type="ECO:0000256" key="8">
    <source>
        <dbReference type="ARBA" id="ARBA00023012"/>
    </source>
</evidence>
<protein>
    <recommendedName>
        <fullName evidence="2">histidine kinase</fullName>
        <ecNumber evidence="2">2.7.13.3</ecNumber>
    </recommendedName>
</protein>
<feature type="domain" description="PAS" evidence="13">
    <location>
        <begin position="381"/>
        <end position="429"/>
    </location>
</feature>
<dbReference type="SUPFAM" id="SSF47384">
    <property type="entry name" value="Homodimeric domain of signal transducing histidine kinase"/>
    <property type="match status" value="1"/>
</dbReference>
<feature type="domain" description="PAC" evidence="14">
    <location>
        <begin position="205"/>
        <end position="257"/>
    </location>
</feature>
<dbReference type="InterPro" id="IPR000014">
    <property type="entry name" value="PAS"/>
</dbReference>
<dbReference type="SMART" id="SM00387">
    <property type="entry name" value="HATPase_c"/>
    <property type="match status" value="1"/>
</dbReference>
<dbReference type="SUPFAM" id="SSF55874">
    <property type="entry name" value="ATPase domain of HSP90 chaperone/DNA topoisomerase II/histidine kinase"/>
    <property type="match status" value="1"/>
</dbReference>
<evidence type="ECO:0000259" key="12">
    <source>
        <dbReference type="PROSITE" id="PS50110"/>
    </source>
</evidence>
<keyword evidence="10" id="KW-0175">Coiled coil</keyword>
<comment type="catalytic activity">
    <reaction evidence="1">
        <text>ATP + protein L-histidine = ADP + protein N-phospho-L-histidine.</text>
        <dbReference type="EC" id="2.7.13.3"/>
    </reaction>
</comment>
<keyword evidence="5" id="KW-0547">Nucleotide-binding</keyword>
<dbReference type="PRINTS" id="PR00344">
    <property type="entry name" value="BCTRLSENSOR"/>
</dbReference>
<feature type="domain" description="Histidine kinase" evidence="11">
    <location>
        <begin position="645"/>
        <end position="865"/>
    </location>
</feature>
<keyword evidence="4" id="KW-0808">Transferase</keyword>
<sequence>MPSLLPASILGRTSPVRALLEAELRAAGFDVLPNEDPGTLGDPSLVVVLDLEGDAPRTALDACRTTRARLDAAALAVATDRDDDAHLRTLVDAGADELFVLPHDAPRLGPRLAAIRRRVETTRRILDDKRDIERRHEYLYEHAPIILHSIDAEGRLVSVSDGWLDALGYERAEVLGRRSVDFMTEASRELALARIPELFQRGVGQGSRYEFVRKDGSLLEVVMTALVERDAAGKSLRTFAVSTDLREVREVERALARANDELHTLLAAFPDNIFRVAEDGTVLEAHFGRRQRRRSVESLPALVGKNLTEILQPLRAPEVLDAIKKVRGTTDVVSLEYETLGTDGAPMFREVRVAALPRGEALILSRDVTELRHSEALLRENETRLRALLDNAPVVLWAVDREGIITFAEGKGLAHLGFRPGELIGTSAFNLPTVPGSSLPQVREPLAGRAYMGEVAIGRVWFEHVSWPLRDASGEVTGALGVSTDITERRRVELALRESERLAQAVFENAPVGIQIFGPDGTSVQMNEAHRNQLGLPSKTYGVGVFNALTDPLHVSTGMDQCFARAYAGEVVEIHGQDVNLDIYGNTWSSSRARLVFDTILFPIRDGAETRAVVAFCRDVTERRHAEARLLLADRLTSLGTMAAGVAHEINNPLSFVLANLEFVAEALRAAPPDADTYEAATQALDEALEGAKRMRAIVRDMGTFSRADGDAAERGPIDVHAVLDKSIRMTHHALRHRTRVTRAFGDVPQVIGNEARLGQVFVNLLANAAQAMPDRPESENEIRLVTRSIDGRVLVEVVDNGVGIPPDRLTRIFDPFFTTKPVGEGMGLGLSVCHSIVTSFGGELLVESTPGTGSIFRVILRPAELTPRSRRGLRPSGRGDRPRVLFVDDEPYVCTAVRRILGRDMDLVCACGSEEALGLVRAGERFDVVLCDLMMPGTSGVALYASLLELDPALECRVGFLTGGACTDEVRSFVGDVGDRLLFKPFEAESFRALVSALASGSMPPRRVG</sequence>
<dbReference type="Gene3D" id="3.30.450.20">
    <property type="entry name" value="PAS domain"/>
    <property type="match status" value="4"/>
</dbReference>
<feature type="coiled-coil region" evidence="10">
    <location>
        <begin position="241"/>
        <end position="268"/>
    </location>
</feature>
<dbReference type="PROSITE" id="PS50109">
    <property type="entry name" value="HIS_KIN"/>
    <property type="match status" value="1"/>
</dbReference>
<evidence type="ECO:0000259" key="14">
    <source>
        <dbReference type="PROSITE" id="PS50113"/>
    </source>
</evidence>
<evidence type="ECO:0000256" key="5">
    <source>
        <dbReference type="ARBA" id="ARBA00022741"/>
    </source>
</evidence>
<evidence type="ECO:0000256" key="3">
    <source>
        <dbReference type="ARBA" id="ARBA00022553"/>
    </source>
</evidence>
<dbReference type="CDD" id="cd00082">
    <property type="entry name" value="HisKA"/>
    <property type="match status" value="1"/>
</dbReference>
<dbReference type="PROSITE" id="PS50110">
    <property type="entry name" value="RESPONSE_REGULATORY"/>
    <property type="match status" value="1"/>
</dbReference>
<dbReference type="Pfam" id="PF08448">
    <property type="entry name" value="PAS_4"/>
    <property type="match status" value="1"/>
</dbReference>
<evidence type="ECO:0000256" key="1">
    <source>
        <dbReference type="ARBA" id="ARBA00000085"/>
    </source>
</evidence>
<dbReference type="GO" id="GO:0000155">
    <property type="term" value="F:phosphorelay sensor kinase activity"/>
    <property type="evidence" value="ECO:0007669"/>
    <property type="project" value="InterPro"/>
</dbReference>
<dbReference type="SMART" id="SM00448">
    <property type="entry name" value="REC"/>
    <property type="match status" value="1"/>
</dbReference>
<dbReference type="PROSITE" id="PS50112">
    <property type="entry name" value="PAS"/>
    <property type="match status" value="2"/>
</dbReference>
<dbReference type="InterPro" id="IPR005467">
    <property type="entry name" value="His_kinase_dom"/>
</dbReference>
<dbReference type="Pfam" id="PF00512">
    <property type="entry name" value="HisKA"/>
    <property type="match status" value="1"/>
</dbReference>
<dbReference type="GO" id="GO:0005524">
    <property type="term" value="F:ATP binding"/>
    <property type="evidence" value="ECO:0007669"/>
    <property type="project" value="UniProtKB-KW"/>
</dbReference>
<dbReference type="AlphaFoldDB" id="A0A9X3X728"/>
<dbReference type="InterPro" id="IPR000700">
    <property type="entry name" value="PAS-assoc_C"/>
</dbReference>
<evidence type="ECO:0000256" key="7">
    <source>
        <dbReference type="ARBA" id="ARBA00022840"/>
    </source>
</evidence>
<evidence type="ECO:0000256" key="9">
    <source>
        <dbReference type="PROSITE-ProRule" id="PRU00169"/>
    </source>
</evidence>
<evidence type="ECO:0000313" key="15">
    <source>
        <dbReference type="EMBL" id="MDC3982646.1"/>
    </source>
</evidence>
<dbReference type="Proteomes" id="UP001151081">
    <property type="component" value="Unassembled WGS sequence"/>
</dbReference>
<dbReference type="Gene3D" id="1.10.287.130">
    <property type="match status" value="1"/>
</dbReference>
<reference evidence="15 16" key="1">
    <citation type="submission" date="2021-04" db="EMBL/GenBank/DDBJ databases">
        <title>Genome analysis of Polyangium sp.</title>
        <authorList>
            <person name="Li Y."/>
            <person name="Wang J."/>
        </authorList>
    </citation>
    <scope>NUCLEOTIDE SEQUENCE [LARGE SCALE GENOMIC DNA]</scope>
    <source>
        <strain evidence="15 16">SDU14</strain>
    </source>
</reference>
<comment type="caution">
    <text evidence="15">The sequence shown here is derived from an EMBL/GenBank/DDBJ whole genome shotgun (WGS) entry which is preliminary data.</text>
</comment>
<dbReference type="SMART" id="SM00086">
    <property type="entry name" value="PAC"/>
    <property type="match status" value="2"/>
</dbReference>
<dbReference type="CDD" id="cd00130">
    <property type="entry name" value="PAS"/>
    <property type="match status" value="2"/>
</dbReference>
<evidence type="ECO:0000256" key="6">
    <source>
        <dbReference type="ARBA" id="ARBA00022777"/>
    </source>
</evidence>
<keyword evidence="16" id="KW-1185">Reference proteome</keyword>
<dbReference type="PROSITE" id="PS50113">
    <property type="entry name" value="PAC"/>
    <property type="match status" value="2"/>
</dbReference>
<keyword evidence="3 9" id="KW-0597">Phosphoprotein</keyword>
<keyword evidence="7" id="KW-0067">ATP-binding</keyword>
<feature type="domain" description="PAS" evidence="13">
    <location>
        <begin position="132"/>
        <end position="202"/>
    </location>
</feature>
<dbReference type="InterPro" id="IPR036890">
    <property type="entry name" value="HATPase_C_sf"/>
</dbReference>
<evidence type="ECO:0000259" key="13">
    <source>
        <dbReference type="PROSITE" id="PS50112"/>
    </source>
</evidence>
<keyword evidence="6" id="KW-0418">Kinase</keyword>
<dbReference type="InterPro" id="IPR013656">
    <property type="entry name" value="PAS_4"/>
</dbReference>
<dbReference type="SUPFAM" id="SSF55785">
    <property type="entry name" value="PYP-like sensor domain (PAS domain)"/>
    <property type="match status" value="4"/>
</dbReference>
<accession>A0A9X3X728</accession>
<dbReference type="NCBIfam" id="TIGR00229">
    <property type="entry name" value="sensory_box"/>
    <property type="match status" value="3"/>
</dbReference>
<dbReference type="Gene3D" id="3.30.565.10">
    <property type="entry name" value="Histidine kinase-like ATPase, C-terminal domain"/>
    <property type="match status" value="1"/>
</dbReference>
<dbReference type="InterPro" id="IPR001789">
    <property type="entry name" value="Sig_transdc_resp-reg_receiver"/>
</dbReference>
<dbReference type="InterPro" id="IPR004358">
    <property type="entry name" value="Sig_transdc_His_kin-like_C"/>
</dbReference>
<dbReference type="Pfam" id="PF13426">
    <property type="entry name" value="PAS_9"/>
    <property type="match status" value="1"/>
</dbReference>
<dbReference type="InterPro" id="IPR001610">
    <property type="entry name" value="PAC"/>
</dbReference>
<dbReference type="SUPFAM" id="SSF52172">
    <property type="entry name" value="CheY-like"/>
    <property type="match status" value="2"/>
</dbReference>
<dbReference type="InterPro" id="IPR035965">
    <property type="entry name" value="PAS-like_dom_sf"/>
</dbReference>
<keyword evidence="8" id="KW-0902">Two-component regulatory system</keyword>
<dbReference type="EMBL" id="JAGTJJ010000009">
    <property type="protein sequence ID" value="MDC3982646.1"/>
    <property type="molecule type" value="Genomic_DNA"/>
</dbReference>
<dbReference type="SMART" id="SM00091">
    <property type="entry name" value="PAS"/>
    <property type="match status" value="4"/>
</dbReference>